<proteinExistence type="predicted"/>
<dbReference type="OrthoDB" id="5008140at2"/>
<dbReference type="AlphaFoldDB" id="A0A7C9HIJ3"/>
<accession>A0A7C9HIJ3</accession>
<feature type="compositionally biased region" description="Acidic residues" evidence="1">
    <location>
        <begin position="25"/>
        <end position="36"/>
    </location>
</feature>
<gene>
    <name evidence="2" type="ORF">GLX25_11850</name>
</gene>
<name>A0A7C9HIJ3_9MICO</name>
<protein>
    <submittedName>
        <fullName evidence="2">Uncharacterized protein</fullName>
    </submittedName>
</protein>
<evidence type="ECO:0000313" key="2">
    <source>
        <dbReference type="EMBL" id="MUN07803.1"/>
    </source>
</evidence>
<dbReference type="EMBL" id="WODA01000022">
    <property type="protein sequence ID" value="MUN07803.1"/>
    <property type="molecule type" value="Genomic_DNA"/>
</dbReference>
<feature type="region of interest" description="Disordered" evidence="1">
    <location>
        <begin position="1"/>
        <end position="57"/>
    </location>
</feature>
<comment type="caution">
    <text evidence="2">The sequence shown here is derived from an EMBL/GenBank/DDBJ whole genome shotgun (WGS) entry which is preliminary data.</text>
</comment>
<feature type="compositionally biased region" description="Gly residues" evidence="1">
    <location>
        <begin position="47"/>
        <end position="57"/>
    </location>
</feature>
<dbReference type="RefSeq" id="WP_155842639.1">
    <property type="nucleotide sequence ID" value="NZ_BAAAIA010000005.1"/>
</dbReference>
<evidence type="ECO:0000256" key="1">
    <source>
        <dbReference type="SAM" id="MobiDB-lite"/>
    </source>
</evidence>
<reference evidence="2 3" key="1">
    <citation type="submission" date="2019-11" db="EMBL/GenBank/DDBJ databases">
        <title>Agromyces kandeliae sp. nov., isolated from mangrove soil.</title>
        <authorList>
            <person name="Wang R."/>
        </authorList>
    </citation>
    <scope>NUCLEOTIDE SEQUENCE [LARGE SCALE GENOMIC DNA]</scope>
    <source>
        <strain evidence="2 3">JCM 11431</strain>
    </source>
</reference>
<sequence>MSDSTAPGGGAPSDEEKPAVRDEPMPDEDTPGDPESDAPMSDSTEGGLEGGDPGVEE</sequence>
<evidence type="ECO:0000313" key="3">
    <source>
        <dbReference type="Proteomes" id="UP000480122"/>
    </source>
</evidence>
<keyword evidence="3" id="KW-1185">Reference proteome</keyword>
<dbReference type="Proteomes" id="UP000480122">
    <property type="component" value="Unassembled WGS sequence"/>
</dbReference>
<feature type="compositionally biased region" description="Basic and acidic residues" evidence="1">
    <location>
        <begin position="14"/>
        <end position="24"/>
    </location>
</feature>
<organism evidence="2 3">
    <name type="scientific">Agromyces luteolus</name>
    <dbReference type="NCBI Taxonomy" id="88373"/>
    <lineage>
        <taxon>Bacteria</taxon>
        <taxon>Bacillati</taxon>
        <taxon>Actinomycetota</taxon>
        <taxon>Actinomycetes</taxon>
        <taxon>Micrococcales</taxon>
        <taxon>Microbacteriaceae</taxon>
        <taxon>Agromyces</taxon>
    </lineage>
</organism>